<gene>
    <name evidence="2" type="ORF">WJX74_007607</name>
</gene>
<feature type="chain" id="PRO_5043654427" evidence="1">
    <location>
        <begin position="24"/>
        <end position="247"/>
    </location>
</feature>
<dbReference type="Gene3D" id="2.60.120.260">
    <property type="entry name" value="Galactose-binding domain-like"/>
    <property type="match status" value="1"/>
</dbReference>
<organism evidence="2 3">
    <name type="scientific">Apatococcus lobatus</name>
    <dbReference type="NCBI Taxonomy" id="904363"/>
    <lineage>
        <taxon>Eukaryota</taxon>
        <taxon>Viridiplantae</taxon>
        <taxon>Chlorophyta</taxon>
        <taxon>core chlorophytes</taxon>
        <taxon>Trebouxiophyceae</taxon>
        <taxon>Chlorellales</taxon>
        <taxon>Chlorellaceae</taxon>
        <taxon>Apatococcus</taxon>
    </lineage>
</organism>
<keyword evidence="3" id="KW-1185">Reference proteome</keyword>
<feature type="signal peptide" evidence="1">
    <location>
        <begin position="1"/>
        <end position="23"/>
    </location>
</feature>
<evidence type="ECO:0000256" key="1">
    <source>
        <dbReference type="SAM" id="SignalP"/>
    </source>
</evidence>
<protein>
    <submittedName>
        <fullName evidence="2">Uncharacterized protein</fullName>
    </submittedName>
</protein>
<comment type="caution">
    <text evidence="2">The sequence shown here is derived from an EMBL/GenBank/DDBJ whole genome shotgun (WGS) entry which is preliminary data.</text>
</comment>
<sequence length="247" mass="26123">MSAFGAISTVLAVCVLLTGAASAYESCGPFEKYPAGTKVCIQPGDRVCPAAAPCACAAKDPFGALYACYNRTKYHCNSKVGLTDQTGKYADDAGTCGQRKTANLITNGGFETGDFTNWTIESNQGLSAVKADPHTGNFAATLTALTDGYLVQVVNTPATNCSLSFYLKGYQPRPSSAYLRVAFDQADYRGDIVDSAQLSSVGIAYQMFTGSFVGYGRPARLVFPFKWGDSSGNYFALDDVVATCVLP</sequence>
<evidence type="ECO:0000313" key="2">
    <source>
        <dbReference type="EMBL" id="KAK9837914.1"/>
    </source>
</evidence>
<proteinExistence type="predicted"/>
<keyword evidence="1" id="KW-0732">Signal</keyword>
<reference evidence="2 3" key="1">
    <citation type="journal article" date="2024" name="Nat. Commun.">
        <title>Phylogenomics reveals the evolutionary origins of lichenization in chlorophyte algae.</title>
        <authorList>
            <person name="Puginier C."/>
            <person name="Libourel C."/>
            <person name="Otte J."/>
            <person name="Skaloud P."/>
            <person name="Haon M."/>
            <person name="Grisel S."/>
            <person name="Petersen M."/>
            <person name="Berrin J.G."/>
            <person name="Delaux P.M."/>
            <person name="Dal Grande F."/>
            <person name="Keller J."/>
        </authorList>
    </citation>
    <scope>NUCLEOTIDE SEQUENCE [LARGE SCALE GENOMIC DNA]</scope>
    <source>
        <strain evidence="2 3">SAG 2145</strain>
    </source>
</reference>
<accession>A0AAW1RVH8</accession>
<dbReference type="EMBL" id="JALJOS010000006">
    <property type="protein sequence ID" value="KAK9837914.1"/>
    <property type="molecule type" value="Genomic_DNA"/>
</dbReference>
<name>A0AAW1RVH8_9CHLO</name>
<dbReference type="AlphaFoldDB" id="A0AAW1RVH8"/>
<evidence type="ECO:0000313" key="3">
    <source>
        <dbReference type="Proteomes" id="UP001438707"/>
    </source>
</evidence>
<dbReference type="Proteomes" id="UP001438707">
    <property type="component" value="Unassembled WGS sequence"/>
</dbReference>